<dbReference type="Gene3D" id="2.30.31.20">
    <property type="entry name" value="Sporulation-specific cell division protein SsgB"/>
    <property type="match status" value="1"/>
</dbReference>
<evidence type="ECO:0000313" key="8">
    <source>
        <dbReference type="Proteomes" id="UP000263094"/>
    </source>
</evidence>
<protein>
    <submittedName>
        <fullName evidence="7">SsgA family sporulation/cell division regulator</fullName>
    </submittedName>
</protein>
<keyword evidence="3 7" id="KW-0132">Cell division</keyword>
<dbReference type="AlphaFoldDB" id="A0A372MCT5"/>
<dbReference type="EMBL" id="QUAK01000003">
    <property type="protein sequence ID" value="RFU88711.1"/>
    <property type="molecule type" value="Genomic_DNA"/>
</dbReference>
<dbReference type="GO" id="GO:0030428">
    <property type="term" value="C:cell septum"/>
    <property type="evidence" value="ECO:0007669"/>
    <property type="project" value="UniProtKB-SubCell"/>
</dbReference>
<sequence length="116" mass="12589">MSVVEGHARCRVVTDSPEGSRAIRAALRYDIGADAPAVRIAFPGGHEWTCPRELLERGARAPAQLGEVQVWPCGRAQLILEFHEPDGVTVLQFDVVPLIRFLQRTYGAAAPSPSSV</sequence>
<accession>A0A372MCT5</accession>
<name>A0A372MCT5_9ACTN</name>
<keyword evidence="8" id="KW-1185">Reference proteome</keyword>
<evidence type="ECO:0000256" key="1">
    <source>
        <dbReference type="ARBA" id="ARBA00004431"/>
    </source>
</evidence>
<dbReference type="RefSeq" id="WP_128553856.1">
    <property type="nucleotide sequence ID" value="NZ_QUAK01000003.1"/>
</dbReference>
<keyword evidence="4" id="KW-0749">Sporulation</keyword>
<comment type="caution">
    <text evidence="7">The sequence shown here is derived from an EMBL/GenBank/DDBJ whole genome shotgun (WGS) entry which is preliminary data.</text>
</comment>
<evidence type="ECO:0000256" key="3">
    <source>
        <dbReference type="ARBA" id="ARBA00022618"/>
    </source>
</evidence>
<dbReference type="Proteomes" id="UP000263094">
    <property type="component" value="Unassembled WGS sequence"/>
</dbReference>
<dbReference type="Pfam" id="PF04686">
    <property type="entry name" value="SsgA"/>
    <property type="match status" value="1"/>
</dbReference>
<proteinExistence type="inferred from homology"/>
<dbReference type="InterPro" id="IPR038658">
    <property type="entry name" value="SsgB_sf"/>
</dbReference>
<evidence type="ECO:0000313" key="7">
    <source>
        <dbReference type="EMBL" id="RFU88711.1"/>
    </source>
</evidence>
<reference evidence="7 8" key="1">
    <citation type="submission" date="2018-08" db="EMBL/GenBank/DDBJ databases">
        <title>Isolation, diversity and antifungal activity of Actinobacteria from wheat.</title>
        <authorList>
            <person name="Han C."/>
        </authorList>
    </citation>
    <scope>NUCLEOTIDE SEQUENCE [LARGE SCALE GENOMIC DNA]</scope>
    <source>
        <strain evidence="7 8">NEAU-YY421</strain>
    </source>
</reference>
<evidence type="ECO:0000256" key="5">
    <source>
        <dbReference type="ARBA" id="ARBA00023210"/>
    </source>
</evidence>
<dbReference type="GO" id="GO:0030435">
    <property type="term" value="P:sporulation resulting in formation of a cellular spore"/>
    <property type="evidence" value="ECO:0007669"/>
    <property type="project" value="UniProtKB-KW"/>
</dbReference>
<keyword evidence="6" id="KW-0131">Cell cycle</keyword>
<evidence type="ECO:0000256" key="4">
    <source>
        <dbReference type="ARBA" id="ARBA00022969"/>
    </source>
</evidence>
<organism evidence="7 8">
    <name type="scientific">Streptomyces triticagri</name>
    <dbReference type="NCBI Taxonomy" id="2293568"/>
    <lineage>
        <taxon>Bacteria</taxon>
        <taxon>Bacillati</taxon>
        <taxon>Actinomycetota</taxon>
        <taxon>Actinomycetes</taxon>
        <taxon>Kitasatosporales</taxon>
        <taxon>Streptomycetaceae</taxon>
        <taxon>Streptomyces</taxon>
    </lineage>
</organism>
<comment type="subcellular location">
    <subcellularLocation>
        <location evidence="1">Cell septum</location>
    </subcellularLocation>
</comment>
<dbReference type="InterPro" id="IPR006776">
    <property type="entry name" value="SsgB"/>
</dbReference>
<dbReference type="GO" id="GO:0000917">
    <property type="term" value="P:division septum assembly"/>
    <property type="evidence" value="ECO:0007669"/>
    <property type="project" value="UniProtKB-KW"/>
</dbReference>
<dbReference type="OrthoDB" id="3853096at2"/>
<evidence type="ECO:0000256" key="6">
    <source>
        <dbReference type="ARBA" id="ARBA00023306"/>
    </source>
</evidence>
<keyword evidence="5" id="KW-0717">Septation</keyword>
<gene>
    <name evidence="7" type="ORF">DY218_00240</name>
</gene>
<evidence type="ECO:0000256" key="2">
    <source>
        <dbReference type="ARBA" id="ARBA00009323"/>
    </source>
</evidence>
<comment type="similarity">
    <text evidence="2">Belongs to the SsgA family.</text>
</comment>